<evidence type="ECO:0000259" key="13">
    <source>
        <dbReference type="PROSITE" id="PS51843"/>
    </source>
</evidence>
<comment type="similarity">
    <text evidence="2 11">Belongs to the nuclear hormone receptor family.</text>
</comment>
<keyword evidence="10 11" id="KW-0539">Nucleus</keyword>
<keyword evidence="14" id="KW-1185">Reference proteome</keyword>
<evidence type="ECO:0000256" key="9">
    <source>
        <dbReference type="ARBA" id="ARBA00023170"/>
    </source>
</evidence>
<feature type="domain" description="NR LBD" evidence="13">
    <location>
        <begin position="95"/>
        <end position="340"/>
    </location>
</feature>
<evidence type="ECO:0000256" key="7">
    <source>
        <dbReference type="ARBA" id="ARBA00023125"/>
    </source>
</evidence>
<keyword evidence="5 11" id="KW-0862">Zinc</keyword>
<organism evidence="14 15">
    <name type="scientific">Caenorhabditis tropicalis</name>
    <dbReference type="NCBI Taxonomy" id="1561998"/>
    <lineage>
        <taxon>Eukaryota</taxon>
        <taxon>Metazoa</taxon>
        <taxon>Ecdysozoa</taxon>
        <taxon>Nematoda</taxon>
        <taxon>Chromadorea</taxon>
        <taxon>Rhabditida</taxon>
        <taxon>Rhabditina</taxon>
        <taxon>Rhabditomorpha</taxon>
        <taxon>Rhabditoidea</taxon>
        <taxon>Rhabditidae</taxon>
        <taxon>Peloderinae</taxon>
        <taxon>Caenorhabditis</taxon>
    </lineage>
</organism>
<dbReference type="eggNOG" id="KOG3575">
    <property type="taxonomic scope" value="Eukaryota"/>
</dbReference>
<comment type="subcellular location">
    <subcellularLocation>
        <location evidence="1 11">Nucleus</location>
    </subcellularLocation>
</comment>
<evidence type="ECO:0000256" key="2">
    <source>
        <dbReference type="ARBA" id="ARBA00005993"/>
    </source>
</evidence>
<dbReference type="InterPro" id="IPR000536">
    <property type="entry name" value="Nucl_hrmn_rcpt_lig-bd"/>
</dbReference>
<dbReference type="PANTHER" id="PTHR45680:SF12">
    <property type="entry name" value="NUCLEAR HORMONE RECEPTOR FAMILY-RELATED"/>
    <property type="match status" value="1"/>
</dbReference>
<keyword evidence="6 11" id="KW-0805">Transcription regulation</keyword>
<dbReference type="STRING" id="1561998.A0A1I7T1N1"/>
<dbReference type="SUPFAM" id="SSF48508">
    <property type="entry name" value="Nuclear receptor ligand-binding domain"/>
    <property type="match status" value="1"/>
</dbReference>
<keyword evidence="9 11" id="KW-0675">Receptor</keyword>
<dbReference type="InterPro" id="IPR051152">
    <property type="entry name" value="C.elegans_Orphan_NR"/>
</dbReference>
<sequence length="340" mass="39660">MTSPNSPSCSSPPALSEPVGPCQICGKRGHGNHFGAITCRACAAFFRRFGISSGFSLCRRENKCVAAKNGWFGCKQCRLQKCWDNGMTIDNFQFQRDPFHRDKRKILVHRKIPQSSNTFLRKPNLILYTTNESSGPRNFIDVRFLVEKAVGIMEKIIMLKGIWVVWSRLDKMASAAVARRENVCDGSQLVYEFEGKQMIMDPKTVDFDLSWCSRYSFEQLKLPTNLDRMDFLIQPILDLSPTDVELSFMMCQLCFSHVGRRFQEEILKVSESFLEHLSDNLHEYYTKQNKTFYSVRIAHMMRINNLIREEMQKRRNKLEMMRFFNVFNVDHSDPEMFVDF</sequence>
<dbReference type="GO" id="GO:0005634">
    <property type="term" value="C:nucleus"/>
    <property type="evidence" value="ECO:0007669"/>
    <property type="project" value="UniProtKB-SubCell"/>
</dbReference>
<evidence type="ECO:0000256" key="4">
    <source>
        <dbReference type="ARBA" id="ARBA00022771"/>
    </source>
</evidence>
<keyword evidence="8 11" id="KW-0804">Transcription</keyword>
<accession>A0A1I7T1N1</accession>
<keyword evidence="4 11" id="KW-0863">Zinc-finger</keyword>
<dbReference type="PRINTS" id="PR00047">
    <property type="entry name" value="STROIDFINGER"/>
</dbReference>
<dbReference type="Pfam" id="PF00104">
    <property type="entry name" value="Hormone_recep"/>
    <property type="match status" value="1"/>
</dbReference>
<keyword evidence="7 11" id="KW-0238">DNA-binding</keyword>
<evidence type="ECO:0000313" key="15">
    <source>
        <dbReference type="WBParaSite" id="Csp11.Scaffold463.g1553.t1"/>
    </source>
</evidence>
<evidence type="ECO:0000256" key="11">
    <source>
        <dbReference type="RuleBase" id="RU004334"/>
    </source>
</evidence>
<dbReference type="GO" id="GO:0008270">
    <property type="term" value="F:zinc ion binding"/>
    <property type="evidence" value="ECO:0007669"/>
    <property type="project" value="UniProtKB-KW"/>
</dbReference>
<dbReference type="WBParaSite" id="Csp11.Scaffold463.g1553.t1">
    <property type="protein sequence ID" value="Csp11.Scaffold463.g1553.t1"/>
    <property type="gene ID" value="Csp11.Scaffold463.g1553"/>
</dbReference>
<evidence type="ECO:0000256" key="1">
    <source>
        <dbReference type="ARBA" id="ARBA00004123"/>
    </source>
</evidence>
<dbReference type="CDD" id="cd06960">
    <property type="entry name" value="NR_DBD_HNF4A"/>
    <property type="match status" value="1"/>
</dbReference>
<dbReference type="PROSITE" id="PS51843">
    <property type="entry name" value="NR_LBD"/>
    <property type="match status" value="1"/>
</dbReference>
<dbReference type="Gene3D" id="1.10.565.10">
    <property type="entry name" value="Retinoid X Receptor"/>
    <property type="match status" value="1"/>
</dbReference>
<dbReference type="SUPFAM" id="SSF57716">
    <property type="entry name" value="Glucocorticoid receptor-like (DNA-binding domain)"/>
    <property type="match status" value="1"/>
</dbReference>
<dbReference type="GO" id="GO:0003700">
    <property type="term" value="F:DNA-binding transcription factor activity"/>
    <property type="evidence" value="ECO:0007669"/>
    <property type="project" value="InterPro"/>
</dbReference>
<evidence type="ECO:0000259" key="12">
    <source>
        <dbReference type="PROSITE" id="PS51030"/>
    </source>
</evidence>
<evidence type="ECO:0000256" key="5">
    <source>
        <dbReference type="ARBA" id="ARBA00022833"/>
    </source>
</evidence>
<name>A0A1I7T1N1_9PELO</name>
<protein>
    <submittedName>
        <fullName evidence="15">Nuclear receptor domain-containing protein</fullName>
    </submittedName>
</protein>
<dbReference type="AlphaFoldDB" id="A0A1I7T1N1"/>
<dbReference type="SMART" id="SM00399">
    <property type="entry name" value="ZnF_C4"/>
    <property type="match status" value="1"/>
</dbReference>
<evidence type="ECO:0000256" key="10">
    <source>
        <dbReference type="ARBA" id="ARBA00023242"/>
    </source>
</evidence>
<dbReference type="InterPro" id="IPR001628">
    <property type="entry name" value="Znf_hrmn_rcpt"/>
</dbReference>
<evidence type="ECO:0000256" key="8">
    <source>
        <dbReference type="ARBA" id="ARBA00023163"/>
    </source>
</evidence>
<dbReference type="PROSITE" id="PS51030">
    <property type="entry name" value="NUCLEAR_REC_DBD_2"/>
    <property type="match status" value="1"/>
</dbReference>
<dbReference type="PROSITE" id="PS00031">
    <property type="entry name" value="NUCLEAR_REC_DBD_1"/>
    <property type="match status" value="1"/>
</dbReference>
<dbReference type="Proteomes" id="UP000095282">
    <property type="component" value="Unplaced"/>
</dbReference>
<dbReference type="InterPro" id="IPR035500">
    <property type="entry name" value="NHR-like_dom_sf"/>
</dbReference>
<reference evidence="15" key="1">
    <citation type="submission" date="2016-11" db="UniProtKB">
        <authorList>
            <consortium name="WormBaseParasite"/>
        </authorList>
    </citation>
    <scope>IDENTIFICATION</scope>
</reference>
<proteinExistence type="inferred from homology"/>
<dbReference type="PANTHER" id="PTHR45680">
    <property type="entry name" value="NUCLEAR HORMONE RECEPTOR FAMILY"/>
    <property type="match status" value="1"/>
</dbReference>
<dbReference type="SMART" id="SM00430">
    <property type="entry name" value="HOLI"/>
    <property type="match status" value="1"/>
</dbReference>
<evidence type="ECO:0000313" key="14">
    <source>
        <dbReference type="Proteomes" id="UP000095282"/>
    </source>
</evidence>
<dbReference type="GO" id="GO:0000978">
    <property type="term" value="F:RNA polymerase II cis-regulatory region sequence-specific DNA binding"/>
    <property type="evidence" value="ECO:0007669"/>
    <property type="project" value="InterPro"/>
</dbReference>
<dbReference type="Pfam" id="PF00105">
    <property type="entry name" value="zf-C4"/>
    <property type="match status" value="1"/>
</dbReference>
<keyword evidence="3 11" id="KW-0479">Metal-binding</keyword>
<dbReference type="InterPro" id="IPR049636">
    <property type="entry name" value="HNF4-like_DBD"/>
</dbReference>
<dbReference type="InterPro" id="IPR013088">
    <property type="entry name" value="Znf_NHR/GATA"/>
</dbReference>
<dbReference type="Gene3D" id="3.30.50.10">
    <property type="entry name" value="Erythroid Transcription Factor GATA-1, subunit A"/>
    <property type="match status" value="1"/>
</dbReference>
<feature type="domain" description="Nuclear receptor" evidence="12">
    <location>
        <begin position="19"/>
        <end position="94"/>
    </location>
</feature>
<evidence type="ECO:0000256" key="3">
    <source>
        <dbReference type="ARBA" id="ARBA00022723"/>
    </source>
</evidence>
<evidence type="ECO:0000256" key="6">
    <source>
        <dbReference type="ARBA" id="ARBA00023015"/>
    </source>
</evidence>